<dbReference type="InterPro" id="IPR023707">
    <property type="entry name" value="OM_assembly_BamA"/>
</dbReference>
<keyword evidence="12" id="KW-1185">Reference proteome</keyword>
<keyword evidence="2 8" id="KW-1134">Transmembrane beta strand</keyword>
<keyword evidence="3 8" id="KW-0812">Transmembrane</keyword>
<dbReference type="Proteomes" id="UP000295701">
    <property type="component" value="Unassembled WGS sequence"/>
</dbReference>
<dbReference type="PANTHER" id="PTHR12815:SF23">
    <property type="entry name" value="OUTER MEMBRANE PROTEIN ASSEMBLY FACTOR BAMA"/>
    <property type="match status" value="1"/>
</dbReference>
<protein>
    <recommendedName>
        <fullName evidence="8 9">Outer membrane protein assembly factor BamA</fullName>
    </recommendedName>
</protein>
<proteinExistence type="inferred from homology"/>
<reference evidence="11 12" key="1">
    <citation type="submission" date="2019-03" db="EMBL/GenBank/DDBJ databases">
        <title>Primorskyibacter sp. SS33 isolated from sediments.</title>
        <authorList>
            <person name="Xunke S."/>
        </authorList>
    </citation>
    <scope>NUCLEOTIDE SEQUENCE [LARGE SCALE GENOMIC DNA]</scope>
    <source>
        <strain evidence="11 12">SS33</strain>
    </source>
</reference>
<keyword evidence="6 8" id="KW-0472">Membrane</keyword>
<dbReference type="InterPro" id="IPR010827">
    <property type="entry name" value="BamA/TamA_POTRA"/>
</dbReference>
<evidence type="ECO:0000313" key="11">
    <source>
        <dbReference type="EMBL" id="TDL83556.1"/>
    </source>
</evidence>
<dbReference type="HAMAP" id="MF_01430">
    <property type="entry name" value="OM_assembly_BamA"/>
    <property type="match status" value="1"/>
</dbReference>
<accession>A0A4R6ANN9</accession>
<dbReference type="GO" id="GO:0051205">
    <property type="term" value="P:protein insertion into membrane"/>
    <property type="evidence" value="ECO:0007669"/>
    <property type="project" value="UniProtKB-UniRule"/>
</dbReference>
<dbReference type="InterPro" id="IPR034746">
    <property type="entry name" value="POTRA"/>
</dbReference>
<comment type="caution">
    <text evidence="11">The sequence shown here is derived from an EMBL/GenBank/DDBJ whole genome shotgun (WGS) entry which is preliminary data.</text>
</comment>
<dbReference type="GO" id="GO:0009279">
    <property type="term" value="C:cell outer membrane"/>
    <property type="evidence" value="ECO:0007669"/>
    <property type="project" value="UniProtKB-SubCell"/>
</dbReference>
<evidence type="ECO:0000256" key="8">
    <source>
        <dbReference type="HAMAP-Rule" id="MF_01430"/>
    </source>
</evidence>
<comment type="similarity">
    <text evidence="8">Belongs to the BamA family.</text>
</comment>
<dbReference type="RefSeq" id="WP_133395509.1">
    <property type="nucleotide sequence ID" value="NZ_SNAA01000002.1"/>
</dbReference>
<keyword evidence="5 8" id="KW-0677">Repeat</keyword>
<evidence type="ECO:0000256" key="9">
    <source>
        <dbReference type="NCBIfam" id="TIGR03303"/>
    </source>
</evidence>
<gene>
    <name evidence="8 11" type="primary">bamA</name>
    <name evidence="11" type="ORF">E2L08_02620</name>
</gene>
<keyword evidence="4 8" id="KW-0732">Signal</keyword>
<dbReference type="OrthoDB" id="9803054at2"/>
<evidence type="ECO:0000256" key="7">
    <source>
        <dbReference type="ARBA" id="ARBA00023237"/>
    </source>
</evidence>
<dbReference type="PROSITE" id="PS51779">
    <property type="entry name" value="POTRA"/>
    <property type="match status" value="3"/>
</dbReference>
<dbReference type="NCBIfam" id="TIGR03303">
    <property type="entry name" value="OM_YaeT"/>
    <property type="match status" value="1"/>
</dbReference>
<evidence type="ECO:0000256" key="1">
    <source>
        <dbReference type="ARBA" id="ARBA00004370"/>
    </source>
</evidence>
<evidence type="ECO:0000256" key="3">
    <source>
        <dbReference type="ARBA" id="ARBA00022692"/>
    </source>
</evidence>
<dbReference type="Pfam" id="PF01103">
    <property type="entry name" value="Omp85"/>
    <property type="match status" value="1"/>
</dbReference>
<feature type="domain" description="POTRA" evidence="10">
    <location>
        <begin position="364"/>
        <end position="437"/>
    </location>
</feature>
<dbReference type="PIRSF" id="PIRSF006076">
    <property type="entry name" value="OM_assembly_OMP85"/>
    <property type="match status" value="1"/>
</dbReference>
<name>A0A4R6ANN9_9RHOB</name>
<comment type="function">
    <text evidence="8">Part of the outer membrane protein assembly complex, which is involved in assembly and insertion of beta-barrel proteins into the outer membrane.</text>
</comment>
<feature type="domain" description="POTRA" evidence="10">
    <location>
        <begin position="43"/>
        <end position="110"/>
    </location>
</feature>
<evidence type="ECO:0000256" key="5">
    <source>
        <dbReference type="ARBA" id="ARBA00022737"/>
    </source>
</evidence>
<dbReference type="Gene3D" id="2.40.160.50">
    <property type="entry name" value="membrane protein fhac: a member of the omp85/tpsb transporter family"/>
    <property type="match status" value="1"/>
</dbReference>
<dbReference type="InterPro" id="IPR039910">
    <property type="entry name" value="D15-like"/>
</dbReference>
<dbReference type="InterPro" id="IPR000184">
    <property type="entry name" value="Bac_surfAg_D15"/>
</dbReference>
<keyword evidence="7 8" id="KW-0998">Cell outer membrane</keyword>
<evidence type="ECO:0000256" key="6">
    <source>
        <dbReference type="ARBA" id="ARBA00023136"/>
    </source>
</evidence>
<dbReference type="PANTHER" id="PTHR12815">
    <property type="entry name" value="SORTING AND ASSEMBLY MACHINERY SAMM50 PROTEIN FAMILY MEMBER"/>
    <property type="match status" value="1"/>
</dbReference>
<feature type="domain" description="POTRA" evidence="10">
    <location>
        <begin position="111"/>
        <end position="188"/>
    </location>
</feature>
<dbReference type="GO" id="GO:0043165">
    <property type="term" value="P:Gram-negative-bacterium-type cell outer membrane assembly"/>
    <property type="evidence" value="ECO:0007669"/>
    <property type="project" value="UniProtKB-UniRule"/>
</dbReference>
<dbReference type="Pfam" id="PF07244">
    <property type="entry name" value="POTRA"/>
    <property type="match status" value="5"/>
</dbReference>
<dbReference type="Gene3D" id="3.10.20.310">
    <property type="entry name" value="membrane protein fhac"/>
    <property type="match status" value="5"/>
</dbReference>
<evidence type="ECO:0000256" key="2">
    <source>
        <dbReference type="ARBA" id="ARBA00022452"/>
    </source>
</evidence>
<evidence type="ECO:0000313" key="12">
    <source>
        <dbReference type="Proteomes" id="UP000295701"/>
    </source>
</evidence>
<dbReference type="AlphaFoldDB" id="A0A4R6ANN9"/>
<comment type="subcellular location">
    <subcellularLocation>
        <location evidence="8">Cell outer membrane</location>
    </subcellularLocation>
    <subcellularLocation>
        <location evidence="1">Membrane</location>
    </subcellularLocation>
</comment>
<comment type="subunit">
    <text evidence="8">Part of the Bam complex.</text>
</comment>
<evidence type="ECO:0000256" key="4">
    <source>
        <dbReference type="ARBA" id="ARBA00022729"/>
    </source>
</evidence>
<sequence>MARKVTVIGARAGLVALLNGGSLLGLSAAAAVIVPSVSLAQSYQISRIAIEGNQRVSAATILSYLALRQGSAVSAGELNAAYQRVQNSGLFETVALDPQGGTLVVRVQEYPIVGQISIEGNRRLDDAALNELISSVPRRVYNPALVEQDARAIADSYEERGRLAAVVNPRIIRRDNNVVDVVFEVAEGAVTEVERISFVGNRSFSDSRLRRVLQSKQAGLLRQIIQSDTYIADRITLDRQLLTDFYQTRGFVDFRILNVSNEFSRDRNAFFTQFNLQEGQSYDFGRVTVSSDVPRLDVTDYRALARIRPGSTYSPREIDNAITRLERLATRRGLNFVRATPEITRDERNLLLNVDFRLERGPRIFVERIDIEGNQTTLDRVIRRQFDTVEGDPFNPREIRAAAERIRALGYFEDASVEAREGSAPDQVVVDVDVIEQPTGSLNFGGTYSTDSGVGVNIGYREDNFLGRGQQLAAQVNTASGSETVRLSFAEPAFLGRDLTFRFDAFYETTDFDEAAYNTRVVGFSPSISFPVSLNGRVALRYRLSEDTIFDVDRKSSPILKREEGGQFTSSVGYSYTYDTRIDGLDPNSGIKFSFGQDFAGLGGDTEYIKTTAELTGQKLVWNEEIALRGTLEGGAIHALGGDATRVTDRFFLNSRQLRGFEPLGVGPRDLIAPNEDALGGNYYVASRIEAEFPLGLPEEYGMTGGVFFDAGSVWGLDDTRGRKGQEVDDGFALRSAIGVSLFWDTPLGPLRFNFAEGIASEDYDRERSFNVTISTAF</sequence>
<dbReference type="EMBL" id="SNAA01000002">
    <property type="protein sequence ID" value="TDL83556.1"/>
    <property type="molecule type" value="Genomic_DNA"/>
</dbReference>
<organism evidence="11 12">
    <name type="scientific">Palleronia sediminis</name>
    <dbReference type="NCBI Taxonomy" id="2547833"/>
    <lineage>
        <taxon>Bacteria</taxon>
        <taxon>Pseudomonadati</taxon>
        <taxon>Pseudomonadota</taxon>
        <taxon>Alphaproteobacteria</taxon>
        <taxon>Rhodobacterales</taxon>
        <taxon>Roseobacteraceae</taxon>
        <taxon>Palleronia</taxon>
    </lineage>
</organism>
<evidence type="ECO:0000259" key="10">
    <source>
        <dbReference type="PROSITE" id="PS51779"/>
    </source>
</evidence>